<dbReference type="Proteomes" id="UP000076935">
    <property type="component" value="Unassembled WGS sequence"/>
</dbReference>
<name>A0A177LBG5_9BACI</name>
<reference evidence="1 2" key="1">
    <citation type="submission" date="2016-01" db="EMBL/GenBank/DDBJ databases">
        <title>Investigation of taxonomic status of Bacillus aminovorans.</title>
        <authorList>
            <person name="Verma A."/>
            <person name="Pal Y."/>
            <person name="Krishnamurthi S."/>
        </authorList>
    </citation>
    <scope>NUCLEOTIDE SEQUENCE [LARGE SCALE GENOMIC DNA]</scope>
    <source>
        <strain evidence="1 2">DSM 1314</strain>
    </source>
</reference>
<proteinExistence type="predicted"/>
<protein>
    <submittedName>
        <fullName evidence="1">Uncharacterized protein</fullName>
    </submittedName>
</protein>
<accession>A0A177LBG5</accession>
<gene>
    <name evidence="1" type="ORF">AWH49_09460</name>
</gene>
<dbReference type="AlphaFoldDB" id="A0A177LBG5"/>
<comment type="caution">
    <text evidence="1">The sequence shown here is derived from an EMBL/GenBank/DDBJ whole genome shotgun (WGS) entry which is preliminary data.</text>
</comment>
<organism evidence="1 2">
    <name type="scientific">Domibacillus aminovorans</name>
    <dbReference type="NCBI Taxonomy" id="29332"/>
    <lineage>
        <taxon>Bacteria</taxon>
        <taxon>Bacillati</taxon>
        <taxon>Bacillota</taxon>
        <taxon>Bacilli</taxon>
        <taxon>Bacillales</taxon>
        <taxon>Bacillaceae</taxon>
        <taxon>Domibacillus</taxon>
    </lineage>
</organism>
<evidence type="ECO:0000313" key="2">
    <source>
        <dbReference type="Proteomes" id="UP000076935"/>
    </source>
</evidence>
<keyword evidence="2" id="KW-1185">Reference proteome</keyword>
<evidence type="ECO:0000313" key="1">
    <source>
        <dbReference type="EMBL" id="OAH62555.1"/>
    </source>
</evidence>
<sequence>MERMEGMNMTLLIIVGIFLAKGVAAPLTKQQNGGMIKENDEYRRMMKKWCEDGHDNKTYPRELDEWWKKKIRIEDF</sequence>
<dbReference type="EMBL" id="LQWY01000006">
    <property type="protein sequence ID" value="OAH62555.1"/>
    <property type="molecule type" value="Genomic_DNA"/>
</dbReference>